<dbReference type="PANTHER" id="PTHR37299">
    <property type="entry name" value="TRANSCRIPTIONAL REGULATOR-RELATED"/>
    <property type="match status" value="1"/>
</dbReference>
<reference evidence="4 5" key="1">
    <citation type="submission" date="2019-03" db="EMBL/GenBank/DDBJ databases">
        <title>Dyadobacter AR-3-6 sp. nov., isolated from arctic soil.</title>
        <authorList>
            <person name="Chaudhary D.K."/>
        </authorList>
    </citation>
    <scope>NUCLEOTIDE SEQUENCE [LARGE SCALE GENOMIC DNA]</scope>
    <source>
        <strain evidence="4 5">AR-3-6</strain>
    </source>
</reference>
<keyword evidence="1" id="KW-0597">Phosphoprotein</keyword>
<dbReference type="Proteomes" id="UP000294850">
    <property type="component" value="Unassembled WGS sequence"/>
</dbReference>
<protein>
    <submittedName>
        <fullName evidence="4">Response regulator transcription factor</fullName>
    </submittedName>
</protein>
<dbReference type="PROSITE" id="PS50110">
    <property type="entry name" value="RESPONSE_REGULATORY"/>
    <property type="match status" value="1"/>
</dbReference>
<dbReference type="SMART" id="SM00850">
    <property type="entry name" value="LytTR"/>
    <property type="match status" value="1"/>
</dbReference>
<dbReference type="Pfam" id="PF00072">
    <property type="entry name" value="Response_reg"/>
    <property type="match status" value="1"/>
</dbReference>
<feature type="domain" description="Response regulatory" evidence="2">
    <location>
        <begin position="2"/>
        <end position="117"/>
    </location>
</feature>
<dbReference type="InterPro" id="IPR046947">
    <property type="entry name" value="LytR-like"/>
</dbReference>
<evidence type="ECO:0000313" key="5">
    <source>
        <dbReference type="Proteomes" id="UP000294850"/>
    </source>
</evidence>
<dbReference type="InterPro" id="IPR001789">
    <property type="entry name" value="Sig_transdc_resp-reg_receiver"/>
</dbReference>
<sequence length="250" mass="28803">MNVLIIEDENQTAKRLVNLIHRYDASIEILGQFASVKKTLEYFSQTNNHLPDLLFLDVHLEDDDGFKILENIDSSIPVIFTTAYSEYSLKAFKSFSIDYLLKPIDYQQLCEALDKYKRIVSPTESVSKSLVQETPQISIKERFLVSWGVKLLSIPVEQVAYFSYEQKAAFLVTNDQRRFTVDYSLDRLVQLTDPNKFFRVNRSILVCLSAISSIVTYSAGKLKLELIPEPGYEVFVSIDRVTEFKDWLGK</sequence>
<dbReference type="Gene3D" id="3.40.50.2300">
    <property type="match status" value="1"/>
</dbReference>
<dbReference type="PROSITE" id="PS50930">
    <property type="entry name" value="HTH_LYTTR"/>
    <property type="match status" value="1"/>
</dbReference>
<evidence type="ECO:0000259" key="3">
    <source>
        <dbReference type="PROSITE" id="PS50930"/>
    </source>
</evidence>
<dbReference type="OrthoDB" id="646623at2"/>
<gene>
    <name evidence="4" type="ORF">E0F88_04535</name>
</gene>
<dbReference type="GO" id="GO:0003677">
    <property type="term" value="F:DNA binding"/>
    <property type="evidence" value="ECO:0007669"/>
    <property type="project" value="InterPro"/>
</dbReference>
<dbReference type="Pfam" id="PF04397">
    <property type="entry name" value="LytTR"/>
    <property type="match status" value="1"/>
</dbReference>
<comment type="caution">
    <text evidence="4">The sequence shown here is derived from an EMBL/GenBank/DDBJ whole genome shotgun (WGS) entry which is preliminary data.</text>
</comment>
<accession>A0A4R5DXI1</accession>
<dbReference type="Gene3D" id="2.40.50.1020">
    <property type="entry name" value="LytTr DNA-binding domain"/>
    <property type="match status" value="1"/>
</dbReference>
<dbReference type="EMBL" id="SMFL01000002">
    <property type="protein sequence ID" value="TDE17170.1"/>
    <property type="molecule type" value="Genomic_DNA"/>
</dbReference>
<evidence type="ECO:0000259" key="2">
    <source>
        <dbReference type="PROSITE" id="PS50110"/>
    </source>
</evidence>
<dbReference type="SUPFAM" id="SSF52172">
    <property type="entry name" value="CheY-like"/>
    <property type="match status" value="1"/>
</dbReference>
<evidence type="ECO:0000313" key="4">
    <source>
        <dbReference type="EMBL" id="TDE17170.1"/>
    </source>
</evidence>
<keyword evidence="5" id="KW-1185">Reference proteome</keyword>
<dbReference type="InterPro" id="IPR011006">
    <property type="entry name" value="CheY-like_superfamily"/>
</dbReference>
<dbReference type="SMART" id="SM00448">
    <property type="entry name" value="REC"/>
    <property type="match status" value="1"/>
</dbReference>
<feature type="domain" description="HTH LytTR-type" evidence="3">
    <location>
        <begin position="143"/>
        <end position="250"/>
    </location>
</feature>
<name>A0A4R5DXI1_9BACT</name>
<proteinExistence type="predicted"/>
<dbReference type="PANTHER" id="PTHR37299:SF1">
    <property type="entry name" value="STAGE 0 SPORULATION PROTEIN A HOMOLOG"/>
    <property type="match status" value="1"/>
</dbReference>
<dbReference type="GO" id="GO:0000156">
    <property type="term" value="F:phosphorelay response regulator activity"/>
    <property type="evidence" value="ECO:0007669"/>
    <property type="project" value="InterPro"/>
</dbReference>
<evidence type="ECO:0000256" key="1">
    <source>
        <dbReference type="PROSITE-ProRule" id="PRU00169"/>
    </source>
</evidence>
<dbReference type="RefSeq" id="WP_131956934.1">
    <property type="nucleotide sequence ID" value="NZ_SMFL01000002.1"/>
</dbReference>
<dbReference type="AlphaFoldDB" id="A0A4R5DXI1"/>
<feature type="modified residue" description="4-aspartylphosphate" evidence="1">
    <location>
        <position position="57"/>
    </location>
</feature>
<dbReference type="InterPro" id="IPR007492">
    <property type="entry name" value="LytTR_DNA-bd_dom"/>
</dbReference>
<organism evidence="4 5">
    <name type="scientific">Dyadobacter psychrotolerans</name>
    <dbReference type="NCBI Taxonomy" id="2541721"/>
    <lineage>
        <taxon>Bacteria</taxon>
        <taxon>Pseudomonadati</taxon>
        <taxon>Bacteroidota</taxon>
        <taxon>Cytophagia</taxon>
        <taxon>Cytophagales</taxon>
        <taxon>Spirosomataceae</taxon>
        <taxon>Dyadobacter</taxon>
    </lineage>
</organism>